<dbReference type="AlphaFoldDB" id="A0A1J1J8T6"/>
<evidence type="ECO:0000313" key="2">
    <source>
        <dbReference type="Proteomes" id="UP000183832"/>
    </source>
</evidence>
<reference evidence="1 2" key="1">
    <citation type="submission" date="2015-04" db="EMBL/GenBank/DDBJ databases">
        <authorList>
            <person name="Syromyatnikov M.Y."/>
            <person name="Popov V.N."/>
        </authorList>
    </citation>
    <scope>NUCLEOTIDE SEQUENCE [LARGE SCALE GENOMIC DNA]</scope>
</reference>
<accession>A0A1J1J8T6</accession>
<protein>
    <submittedName>
        <fullName evidence="1">CLUMA_CG020339, isoform A</fullName>
    </submittedName>
</protein>
<keyword evidence="2" id="KW-1185">Reference proteome</keyword>
<sequence>MTAVDHTVSLLMSFNSFCVLQQTNEFSDSYSRGILKGLLKTRMMTRAIEQMEQLTIDELHYFSSRFRIRRRNLSVSIRRLDNWNSLGFAKKLPL</sequence>
<dbReference type="EMBL" id="CVRI01000070">
    <property type="protein sequence ID" value="CRL07361.1"/>
    <property type="molecule type" value="Genomic_DNA"/>
</dbReference>
<dbReference type="Proteomes" id="UP000183832">
    <property type="component" value="Unassembled WGS sequence"/>
</dbReference>
<proteinExistence type="predicted"/>
<organism evidence="1 2">
    <name type="scientific">Clunio marinus</name>
    <dbReference type="NCBI Taxonomy" id="568069"/>
    <lineage>
        <taxon>Eukaryota</taxon>
        <taxon>Metazoa</taxon>
        <taxon>Ecdysozoa</taxon>
        <taxon>Arthropoda</taxon>
        <taxon>Hexapoda</taxon>
        <taxon>Insecta</taxon>
        <taxon>Pterygota</taxon>
        <taxon>Neoptera</taxon>
        <taxon>Endopterygota</taxon>
        <taxon>Diptera</taxon>
        <taxon>Nematocera</taxon>
        <taxon>Chironomoidea</taxon>
        <taxon>Chironomidae</taxon>
        <taxon>Clunio</taxon>
    </lineage>
</organism>
<gene>
    <name evidence="1" type="ORF">CLUMA_CG020339</name>
</gene>
<name>A0A1J1J8T6_9DIPT</name>
<evidence type="ECO:0000313" key="1">
    <source>
        <dbReference type="EMBL" id="CRL07361.1"/>
    </source>
</evidence>